<accession>A0ABQ9YLK9</accession>
<comment type="caution">
    <text evidence="1">The sequence shown here is derived from an EMBL/GenBank/DDBJ whole genome shotgun (WGS) entry which is preliminary data.</text>
</comment>
<dbReference type="Proteomes" id="UP001281761">
    <property type="component" value="Unassembled WGS sequence"/>
</dbReference>
<proteinExistence type="predicted"/>
<dbReference type="EMBL" id="JARBJD010000002">
    <property type="protein sequence ID" value="KAK2964648.1"/>
    <property type="molecule type" value="Genomic_DNA"/>
</dbReference>
<evidence type="ECO:0000313" key="1">
    <source>
        <dbReference type="EMBL" id="KAK2964648.1"/>
    </source>
</evidence>
<evidence type="ECO:0000313" key="2">
    <source>
        <dbReference type="Proteomes" id="UP001281761"/>
    </source>
</evidence>
<dbReference type="PROSITE" id="PS51257">
    <property type="entry name" value="PROKAR_LIPOPROTEIN"/>
    <property type="match status" value="1"/>
</dbReference>
<gene>
    <name evidence="1" type="ORF">BLNAU_565</name>
</gene>
<name>A0ABQ9YLK9_9EUKA</name>
<sequence>MPFPVRGSPKYDFGMHIQPLCGLFYSCPLLCQPRSVWTHLSHSHATDGRVPSADRPQQTPVVHRIWEVRVCCAHVHPMSSILLEISRSSNLLPVHSLRAPSLPLLVCDRL</sequence>
<protein>
    <submittedName>
        <fullName evidence="1">Uncharacterized protein</fullName>
    </submittedName>
</protein>
<reference evidence="1 2" key="1">
    <citation type="journal article" date="2022" name="bioRxiv">
        <title>Genomics of Preaxostyla Flagellates Illuminates Evolutionary Transitions and the Path Towards Mitochondrial Loss.</title>
        <authorList>
            <person name="Novak L.V.F."/>
            <person name="Treitli S.C."/>
            <person name="Pyrih J."/>
            <person name="Halakuc P."/>
            <person name="Pipaliya S.V."/>
            <person name="Vacek V."/>
            <person name="Brzon O."/>
            <person name="Soukal P."/>
            <person name="Eme L."/>
            <person name="Dacks J.B."/>
            <person name="Karnkowska A."/>
            <person name="Elias M."/>
            <person name="Hampl V."/>
        </authorList>
    </citation>
    <scope>NUCLEOTIDE SEQUENCE [LARGE SCALE GENOMIC DNA]</scope>
    <source>
        <strain evidence="1">NAU3</strain>
        <tissue evidence="1">Gut</tissue>
    </source>
</reference>
<organism evidence="1 2">
    <name type="scientific">Blattamonas nauphoetae</name>
    <dbReference type="NCBI Taxonomy" id="2049346"/>
    <lineage>
        <taxon>Eukaryota</taxon>
        <taxon>Metamonada</taxon>
        <taxon>Preaxostyla</taxon>
        <taxon>Oxymonadida</taxon>
        <taxon>Blattamonas</taxon>
    </lineage>
</organism>
<keyword evidence="2" id="KW-1185">Reference proteome</keyword>